<dbReference type="SUPFAM" id="SSF51306">
    <property type="entry name" value="LexA/Signal peptidase"/>
    <property type="match status" value="1"/>
</dbReference>
<dbReference type="Proteomes" id="UP000028302">
    <property type="component" value="Unassembled WGS sequence"/>
</dbReference>
<dbReference type="Gene3D" id="1.10.260.40">
    <property type="entry name" value="lambda repressor-like DNA-binding domains"/>
    <property type="match status" value="1"/>
</dbReference>
<organism evidence="2 3">
    <name type="scientific">Salinisphaera hydrothermalis (strain C41B8)</name>
    <dbReference type="NCBI Taxonomy" id="1304275"/>
    <lineage>
        <taxon>Bacteria</taxon>
        <taxon>Pseudomonadati</taxon>
        <taxon>Pseudomonadota</taxon>
        <taxon>Gammaproteobacteria</taxon>
        <taxon>Salinisphaerales</taxon>
        <taxon>Salinisphaeraceae</taxon>
        <taxon>Salinisphaera</taxon>
    </lineage>
</organism>
<gene>
    <name evidence="2" type="ORF">C41B8_05583</name>
</gene>
<evidence type="ECO:0000313" key="2">
    <source>
        <dbReference type="EMBL" id="KEZ78348.1"/>
    </source>
</evidence>
<dbReference type="AlphaFoldDB" id="A0A084INR4"/>
<sequence>MADPQFAQRFRQACNEQGIKTTQKALAAYFGVSEITARNWWHGEKLPGMNNARKAAEKLDVNVEWLLSGRGPRYASLPDTTNVRGDNVRPVQAPFQSAPIVSWANAGNWAEVVDSYEPGDAEHWYPIPPNVKCSASSFWTEVQGRSMINTTGGRSYPPGSYILVDPELRDAVVGNLVLARLDDTHEVTFKRLNVENGRYYLEPLNTQYSIIEIDTPAQIIGTVLIAIVAA</sequence>
<dbReference type="GO" id="GO:0003677">
    <property type="term" value="F:DNA binding"/>
    <property type="evidence" value="ECO:0007669"/>
    <property type="project" value="InterPro"/>
</dbReference>
<name>A0A084INR4_SALHC</name>
<dbReference type="InterPro" id="IPR015927">
    <property type="entry name" value="Peptidase_S24_S26A/B/C"/>
</dbReference>
<reference evidence="2 3" key="1">
    <citation type="submission" date="2013-03" db="EMBL/GenBank/DDBJ databases">
        <title>Salinisphaera hydrothermalis C41B8 Genome Sequencing.</title>
        <authorList>
            <person name="Li C."/>
            <person name="Lai Q."/>
            <person name="Shao Z."/>
        </authorList>
    </citation>
    <scope>NUCLEOTIDE SEQUENCE [LARGE SCALE GENOMIC DNA]</scope>
    <source>
        <strain evidence="2 3">C41B8</strain>
    </source>
</reference>
<keyword evidence="3" id="KW-1185">Reference proteome</keyword>
<dbReference type="SMART" id="SM00530">
    <property type="entry name" value="HTH_XRE"/>
    <property type="match status" value="1"/>
</dbReference>
<dbReference type="Pfam" id="PF00717">
    <property type="entry name" value="Peptidase_S24"/>
    <property type="match status" value="1"/>
</dbReference>
<dbReference type="STRING" id="1304275.C41B8_05583"/>
<dbReference type="PROSITE" id="PS50943">
    <property type="entry name" value="HTH_CROC1"/>
    <property type="match status" value="1"/>
</dbReference>
<dbReference type="CDD" id="cd00093">
    <property type="entry name" value="HTH_XRE"/>
    <property type="match status" value="1"/>
</dbReference>
<dbReference type="RefSeq" id="WP_051883131.1">
    <property type="nucleotide sequence ID" value="NZ_APNK01000005.1"/>
</dbReference>
<dbReference type="InterPro" id="IPR010982">
    <property type="entry name" value="Lambda_DNA-bd_dom_sf"/>
</dbReference>
<dbReference type="Gene3D" id="2.10.109.10">
    <property type="entry name" value="Umud Fragment, subunit A"/>
    <property type="match status" value="1"/>
</dbReference>
<dbReference type="InterPro" id="IPR001387">
    <property type="entry name" value="Cro/C1-type_HTH"/>
</dbReference>
<dbReference type="PANTHER" id="PTHR33516">
    <property type="entry name" value="LEXA REPRESSOR"/>
    <property type="match status" value="1"/>
</dbReference>
<accession>A0A084INR4</accession>
<dbReference type="CDD" id="cd06529">
    <property type="entry name" value="S24_LexA-like"/>
    <property type="match status" value="1"/>
</dbReference>
<dbReference type="InterPro" id="IPR036286">
    <property type="entry name" value="LexA/Signal_pep-like_sf"/>
</dbReference>
<dbReference type="InterPro" id="IPR039418">
    <property type="entry name" value="LexA-like"/>
</dbReference>
<dbReference type="EMBL" id="APNK01000005">
    <property type="protein sequence ID" value="KEZ78348.1"/>
    <property type="molecule type" value="Genomic_DNA"/>
</dbReference>
<dbReference type="eggNOG" id="COG1974">
    <property type="taxonomic scope" value="Bacteria"/>
</dbReference>
<evidence type="ECO:0000259" key="1">
    <source>
        <dbReference type="PROSITE" id="PS50943"/>
    </source>
</evidence>
<dbReference type="InterPro" id="IPR050077">
    <property type="entry name" value="LexA_repressor"/>
</dbReference>
<dbReference type="SUPFAM" id="SSF47413">
    <property type="entry name" value="lambda repressor-like DNA-binding domains"/>
    <property type="match status" value="1"/>
</dbReference>
<feature type="domain" description="HTH cro/C1-type" evidence="1">
    <location>
        <begin position="22"/>
        <end position="66"/>
    </location>
</feature>
<proteinExistence type="predicted"/>
<dbReference type="PANTHER" id="PTHR33516:SF2">
    <property type="entry name" value="LEXA REPRESSOR-RELATED"/>
    <property type="match status" value="1"/>
</dbReference>
<evidence type="ECO:0000313" key="3">
    <source>
        <dbReference type="Proteomes" id="UP000028302"/>
    </source>
</evidence>
<protein>
    <submittedName>
        <fullName evidence="2">Repressor protein c2</fullName>
    </submittedName>
</protein>
<comment type="caution">
    <text evidence="2">The sequence shown here is derived from an EMBL/GenBank/DDBJ whole genome shotgun (WGS) entry which is preliminary data.</text>
</comment>